<dbReference type="PANTHER" id="PTHR12732:SF0">
    <property type="entry name" value="PCI DOMAIN-CONTAINING PROTEIN 2"/>
    <property type="match status" value="1"/>
</dbReference>
<dbReference type="GO" id="GO:0006368">
    <property type="term" value="P:transcription elongation by RNA polymerase II"/>
    <property type="evidence" value="ECO:0000318"/>
    <property type="project" value="GO_Central"/>
</dbReference>
<dbReference type="GO" id="GO:0016973">
    <property type="term" value="P:poly(A)+ mRNA export from nucleus"/>
    <property type="evidence" value="ECO:0000318"/>
    <property type="project" value="GO_Central"/>
</dbReference>
<evidence type="ECO:0000313" key="3">
    <source>
        <dbReference type="Proteomes" id="UP000054558"/>
    </source>
</evidence>
<dbReference type="InterPro" id="IPR045114">
    <property type="entry name" value="Csn12-like"/>
</dbReference>
<organism evidence="2 3">
    <name type="scientific">Klebsormidium nitens</name>
    <name type="common">Green alga</name>
    <name type="synonym">Ulothrix nitens</name>
    <dbReference type="NCBI Taxonomy" id="105231"/>
    <lineage>
        <taxon>Eukaryota</taxon>
        <taxon>Viridiplantae</taxon>
        <taxon>Streptophyta</taxon>
        <taxon>Klebsormidiophyceae</taxon>
        <taxon>Klebsormidiales</taxon>
        <taxon>Klebsormidiaceae</taxon>
        <taxon>Klebsormidium</taxon>
    </lineage>
</organism>
<dbReference type="SMART" id="SM00753">
    <property type="entry name" value="PAM"/>
    <property type="match status" value="1"/>
</dbReference>
<evidence type="ECO:0000313" key="2">
    <source>
        <dbReference type="EMBL" id="GAQ78793.1"/>
    </source>
</evidence>
<evidence type="ECO:0000259" key="1">
    <source>
        <dbReference type="PROSITE" id="PS50250"/>
    </source>
</evidence>
<dbReference type="Gene3D" id="1.10.10.10">
    <property type="entry name" value="Winged helix-like DNA-binding domain superfamily/Winged helix DNA-binding domain"/>
    <property type="match status" value="1"/>
</dbReference>
<dbReference type="OMA" id="INRMFTL"/>
<dbReference type="GO" id="GO:0070390">
    <property type="term" value="C:transcription export complex 2"/>
    <property type="evidence" value="ECO:0000318"/>
    <property type="project" value="GO_Central"/>
</dbReference>
<dbReference type="OrthoDB" id="10252687at2759"/>
<dbReference type="Proteomes" id="UP000054558">
    <property type="component" value="Unassembled WGS sequence"/>
</dbReference>
<gene>
    <name evidence="2" type="ORF">KFL_000190120</name>
</gene>
<feature type="domain" description="PCI" evidence="1">
    <location>
        <begin position="209"/>
        <end position="395"/>
    </location>
</feature>
<dbReference type="GO" id="GO:0003723">
    <property type="term" value="F:RNA binding"/>
    <property type="evidence" value="ECO:0000318"/>
    <property type="project" value="GO_Central"/>
</dbReference>
<dbReference type="AlphaFoldDB" id="A0A1Y1HLE4"/>
<accession>A0A1Y1HLE4</accession>
<dbReference type="STRING" id="105231.A0A1Y1HLE4"/>
<dbReference type="Pfam" id="PF01399">
    <property type="entry name" value="PCI"/>
    <property type="match status" value="1"/>
</dbReference>
<dbReference type="EMBL" id="DF236968">
    <property type="protein sequence ID" value="GAQ78793.1"/>
    <property type="molecule type" value="Genomic_DNA"/>
</dbReference>
<dbReference type="GO" id="GO:0000973">
    <property type="term" value="P:post-transcriptional tethering of RNA polymerase II gene DNA at nuclear periphery"/>
    <property type="evidence" value="ECO:0000318"/>
    <property type="project" value="GO_Central"/>
</dbReference>
<proteinExistence type="predicted"/>
<dbReference type="InterPro" id="IPR036388">
    <property type="entry name" value="WH-like_DNA-bd_sf"/>
</dbReference>
<name>A0A1Y1HLE4_KLENI</name>
<protein>
    <recommendedName>
        <fullName evidence="1">PCI domain-containing protein</fullName>
    </recommendedName>
</protein>
<dbReference type="PROSITE" id="PS50250">
    <property type="entry name" value="PCI"/>
    <property type="match status" value="1"/>
</dbReference>
<dbReference type="InterPro" id="IPR000717">
    <property type="entry name" value="PCI_dom"/>
</dbReference>
<dbReference type="PANTHER" id="PTHR12732">
    <property type="entry name" value="UNCHARACTERIZED PROTEASOME COMPONENT REGION PCI-CONTAINING"/>
    <property type="match status" value="1"/>
</dbReference>
<reference evidence="2 3" key="1">
    <citation type="journal article" date="2014" name="Nat. Commun.">
        <title>Klebsormidium flaccidum genome reveals primary factors for plant terrestrial adaptation.</title>
        <authorList>
            <person name="Hori K."/>
            <person name="Maruyama F."/>
            <person name="Fujisawa T."/>
            <person name="Togashi T."/>
            <person name="Yamamoto N."/>
            <person name="Seo M."/>
            <person name="Sato S."/>
            <person name="Yamada T."/>
            <person name="Mori H."/>
            <person name="Tajima N."/>
            <person name="Moriyama T."/>
            <person name="Ikeuchi M."/>
            <person name="Watanabe M."/>
            <person name="Wada H."/>
            <person name="Kobayashi K."/>
            <person name="Saito M."/>
            <person name="Masuda T."/>
            <person name="Sasaki-Sekimoto Y."/>
            <person name="Mashiguchi K."/>
            <person name="Awai K."/>
            <person name="Shimojima M."/>
            <person name="Masuda S."/>
            <person name="Iwai M."/>
            <person name="Nobusawa T."/>
            <person name="Narise T."/>
            <person name="Kondo S."/>
            <person name="Saito H."/>
            <person name="Sato R."/>
            <person name="Murakawa M."/>
            <person name="Ihara Y."/>
            <person name="Oshima-Yamada Y."/>
            <person name="Ohtaka K."/>
            <person name="Satoh M."/>
            <person name="Sonobe K."/>
            <person name="Ishii M."/>
            <person name="Ohtani R."/>
            <person name="Kanamori-Sato M."/>
            <person name="Honoki R."/>
            <person name="Miyazaki D."/>
            <person name="Mochizuki H."/>
            <person name="Umetsu J."/>
            <person name="Higashi K."/>
            <person name="Shibata D."/>
            <person name="Kamiya Y."/>
            <person name="Sato N."/>
            <person name="Nakamura Y."/>
            <person name="Tabata S."/>
            <person name="Ida S."/>
            <person name="Kurokawa K."/>
            <person name="Ohta H."/>
        </authorList>
    </citation>
    <scope>NUCLEOTIDE SEQUENCE [LARGE SCALE GENOMIC DNA]</scope>
    <source>
        <strain evidence="2 3">NIES-2285</strain>
    </source>
</reference>
<sequence length="405" mass="46441">MSWKLRDYLEQVRDAIEYKEGATLASLLSITSADNRQRIAQAFRANPRLNVNSEVSFLAPPWNDILANLVKAAQAYDNNHFAEAYGCLVTTFLGFLHDFRNSETPWNMRAVHMLSKDMKILAEKADQELGLEGSEEGKQYDVGRRLNGAFPAFGSKVKRPGMLFIVNLLFRIYFRLNTIKLCRNLINVIEPRAPAVGTDFSTFPAGERVTYCFYTGRLAVFDDDFVRANQQLSFAFEHCHRNHARNQRRILKYLIPVKLTLGSLPNLDLVRRHNLTEYEDFVVAVRTGNIQLFERALETNEVRFLKSGVYLTLERLRAYVYRTLIKRIASIQAQRQPDTWHQMKLSLIRTALKSLGDEMDDDEVECLLANLIYRGAIKGYLHHRNKIMVLGKTGAFPKLSTLSPS</sequence>
<dbReference type="GO" id="GO:0003690">
    <property type="term" value="F:double-stranded DNA binding"/>
    <property type="evidence" value="ECO:0000318"/>
    <property type="project" value="GO_Central"/>
</dbReference>
<keyword evidence="3" id="KW-1185">Reference proteome</keyword>